<organism evidence="2 3">
    <name type="scientific">Sordaria brevicollis</name>
    <dbReference type="NCBI Taxonomy" id="83679"/>
    <lineage>
        <taxon>Eukaryota</taxon>
        <taxon>Fungi</taxon>
        <taxon>Dikarya</taxon>
        <taxon>Ascomycota</taxon>
        <taxon>Pezizomycotina</taxon>
        <taxon>Sordariomycetes</taxon>
        <taxon>Sordariomycetidae</taxon>
        <taxon>Sordariales</taxon>
        <taxon>Sordariaceae</taxon>
        <taxon>Sordaria</taxon>
    </lineage>
</organism>
<comment type="caution">
    <text evidence="2">The sequence shown here is derived from an EMBL/GenBank/DDBJ whole genome shotgun (WGS) entry which is preliminary data.</text>
</comment>
<evidence type="ECO:0000256" key="1">
    <source>
        <dbReference type="SAM" id="MobiDB-lite"/>
    </source>
</evidence>
<protein>
    <submittedName>
        <fullName evidence="2">Uncharacterized protein</fullName>
    </submittedName>
</protein>
<reference evidence="2" key="2">
    <citation type="submission" date="2023-07" db="EMBL/GenBank/DDBJ databases">
        <authorList>
            <consortium name="Lawrence Berkeley National Laboratory"/>
            <person name="Haridas S."/>
            <person name="Hensen N."/>
            <person name="Bonometti L."/>
            <person name="Westerberg I."/>
            <person name="Brannstrom I.O."/>
            <person name="Guillou S."/>
            <person name="Cros-Aarteil S."/>
            <person name="Calhoun S."/>
            <person name="Kuo A."/>
            <person name="Mondo S."/>
            <person name="Pangilinan J."/>
            <person name="Riley R."/>
            <person name="LaButti K."/>
            <person name="Andreopoulos B."/>
            <person name="Lipzen A."/>
            <person name="Chen C."/>
            <person name="Yanf M."/>
            <person name="Daum C."/>
            <person name="Ng V."/>
            <person name="Clum A."/>
            <person name="Steindorff A."/>
            <person name="Ohm R."/>
            <person name="Martin F."/>
            <person name="Silar P."/>
            <person name="Natvig D."/>
            <person name="Lalanne C."/>
            <person name="Gautier V."/>
            <person name="Ament-velasquez S.L."/>
            <person name="Kruys A."/>
            <person name="Hutchinson M.I."/>
            <person name="Powell A.J."/>
            <person name="Barry K."/>
            <person name="Miller A.N."/>
            <person name="Grigoriev I.V."/>
            <person name="Debuchy R."/>
            <person name="Gladieux P."/>
            <person name="Thoren M.H."/>
            <person name="Johannesson H."/>
        </authorList>
    </citation>
    <scope>NUCLEOTIDE SEQUENCE</scope>
    <source>
        <strain evidence="2">FGSC 1904</strain>
    </source>
</reference>
<reference evidence="2" key="1">
    <citation type="journal article" date="2023" name="Mol. Phylogenet. Evol.">
        <title>Genome-scale phylogeny and comparative genomics of the fungal order Sordariales.</title>
        <authorList>
            <person name="Hensen N."/>
            <person name="Bonometti L."/>
            <person name="Westerberg I."/>
            <person name="Brannstrom I.O."/>
            <person name="Guillou S."/>
            <person name="Cros-Aarteil S."/>
            <person name="Calhoun S."/>
            <person name="Haridas S."/>
            <person name="Kuo A."/>
            <person name="Mondo S."/>
            <person name="Pangilinan J."/>
            <person name="Riley R."/>
            <person name="LaButti K."/>
            <person name="Andreopoulos B."/>
            <person name="Lipzen A."/>
            <person name="Chen C."/>
            <person name="Yan M."/>
            <person name="Daum C."/>
            <person name="Ng V."/>
            <person name="Clum A."/>
            <person name="Steindorff A."/>
            <person name="Ohm R.A."/>
            <person name="Martin F."/>
            <person name="Silar P."/>
            <person name="Natvig D.O."/>
            <person name="Lalanne C."/>
            <person name="Gautier V."/>
            <person name="Ament-Velasquez S.L."/>
            <person name="Kruys A."/>
            <person name="Hutchinson M.I."/>
            <person name="Powell A.J."/>
            <person name="Barry K."/>
            <person name="Miller A.N."/>
            <person name="Grigoriev I.V."/>
            <person name="Debuchy R."/>
            <person name="Gladieux P."/>
            <person name="Hiltunen Thoren M."/>
            <person name="Johannesson H."/>
        </authorList>
    </citation>
    <scope>NUCLEOTIDE SEQUENCE</scope>
    <source>
        <strain evidence="2">FGSC 1904</strain>
    </source>
</reference>
<feature type="compositionally biased region" description="Basic and acidic residues" evidence="1">
    <location>
        <begin position="228"/>
        <end position="240"/>
    </location>
</feature>
<feature type="region of interest" description="Disordered" evidence="1">
    <location>
        <begin position="277"/>
        <end position="298"/>
    </location>
</feature>
<feature type="compositionally biased region" description="Pro residues" evidence="1">
    <location>
        <begin position="142"/>
        <end position="154"/>
    </location>
</feature>
<evidence type="ECO:0000313" key="2">
    <source>
        <dbReference type="EMBL" id="KAK3391323.1"/>
    </source>
</evidence>
<evidence type="ECO:0000313" key="3">
    <source>
        <dbReference type="Proteomes" id="UP001281003"/>
    </source>
</evidence>
<feature type="region of interest" description="Disordered" evidence="1">
    <location>
        <begin position="227"/>
        <end position="264"/>
    </location>
</feature>
<keyword evidence="3" id="KW-1185">Reference proteome</keyword>
<sequence length="298" mass="32074">MAGRNAKMPGTSNGPKPSPPHAVTMPTKNGNAAASEPSNTPKPSNRPTLPSKDSSTASSFDTTRAIQGSSGCLSEPSKSGNSTDSSDQPLAASRPQGAQTSEPPPAEKKKKDKGKQRATDSPPPPPPKSKTTVQATAHGAQPPRPSDDQPPPPKKPGHPRAGYLFIRGKVATCGCLYLIEVGPKGFATLRDLKKAGFPRHGHHCAKCKYVTAEIRFDAKGKAVVTEIDEARPPSPDRENDVSSEGEENPENYMDGDYMDEPYYDEEYEYDEEMMGMYGSDDMYGEEEESYYGGHDPES</sequence>
<accession>A0AAE0P0T6</accession>
<name>A0AAE0P0T6_SORBR</name>
<proteinExistence type="predicted"/>
<feature type="compositionally biased region" description="Polar residues" evidence="1">
    <location>
        <begin position="26"/>
        <end position="88"/>
    </location>
</feature>
<feature type="region of interest" description="Disordered" evidence="1">
    <location>
        <begin position="1"/>
        <end position="161"/>
    </location>
</feature>
<dbReference type="AlphaFoldDB" id="A0AAE0P0T6"/>
<dbReference type="EMBL" id="JAUTDP010000013">
    <property type="protein sequence ID" value="KAK3391323.1"/>
    <property type="molecule type" value="Genomic_DNA"/>
</dbReference>
<gene>
    <name evidence="2" type="ORF">B0T20DRAFT_76780</name>
</gene>
<dbReference type="Proteomes" id="UP001281003">
    <property type="component" value="Unassembled WGS sequence"/>
</dbReference>